<dbReference type="Pfam" id="PF12685">
    <property type="entry name" value="SpoIIIAH"/>
    <property type="match status" value="1"/>
</dbReference>
<reference evidence="4" key="1">
    <citation type="submission" date="2016-10" db="EMBL/GenBank/DDBJ databases">
        <authorList>
            <person name="Varghese N."/>
            <person name="Submissions S."/>
        </authorList>
    </citation>
    <scope>NUCLEOTIDE SEQUENCE [LARGE SCALE GENOMIC DNA]</scope>
    <source>
        <strain evidence="4">OK042</strain>
    </source>
</reference>
<feature type="compositionally biased region" description="Polar residues" evidence="1">
    <location>
        <begin position="58"/>
        <end position="80"/>
    </location>
</feature>
<keyword evidence="2" id="KW-0472">Membrane</keyword>
<keyword evidence="2" id="KW-1133">Transmembrane helix</keyword>
<dbReference type="AlphaFoldDB" id="A0A1I3U7T1"/>
<evidence type="ECO:0000313" key="4">
    <source>
        <dbReference type="Proteomes" id="UP000198915"/>
    </source>
</evidence>
<feature type="region of interest" description="Disordered" evidence="1">
    <location>
        <begin position="56"/>
        <end position="101"/>
    </location>
</feature>
<dbReference type="EMBL" id="FORT01000005">
    <property type="protein sequence ID" value="SFJ77831.1"/>
    <property type="molecule type" value="Genomic_DNA"/>
</dbReference>
<dbReference type="Gene3D" id="1.10.287.4300">
    <property type="entry name" value="Stage III sporulation protein AH-like"/>
    <property type="match status" value="1"/>
</dbReference>
<name>A0A1I3U7T1_9BACL</name>
<evidence type="ECO:0000256" key="1">
    <source>
        <dbReference type="SAM" id="MobiDB-lite"/>
    </source>
</evidence>
<dbReference type="RefSeq" id="WP_092268127.1">
    <property type="nucleotide sequence ID" value="NZ_FORT01000005.1"/>
</dbReference>
<dbReference type="InterPro" id="IPR038503">
    <property type="entry name" value="SpoIIIAH_sf"/>
</dbReference>
<organism evidence="3 4">
    <name type="scientific">Brevibacillus centrosporus</name>
    <dbReference type="NCBI Taxonomy" id="54910"/>
    <lineage>
        <taxon>Bacteria</taxon>
        <taxon>Bacillati</taxon>
        <taxon>Bacillota</taxon>
        <taxon>Bacilli</taxon>
        <taxon>Bacillales</taxon>
        <taxon>Paenibacillaceae</taxon>
        <taxon>Brevibacillus</taxon>
    </lineage>
</organism>
<dbReference type="Proteomes" id="UP000198915">
    <property type="component" value="Unassembled WGS sequence"/>
</dbReference>
<accession>A0A1I3U7T1</accession>
<dbReference type="InterPro" id="IPR024232">
    <property type="entry name" value="SpoIIIAH"/>
</dbReference>
<protein>
    <submittedName>
        <fullName evidence="3">Stage III sporulation protein AH</fullName>
    </submittedName>
</protein>
<keyword evidence="2" id="KW-0812">Transmembrane</keyword>
<feature type="transmembrane region" description="Helical" evidence="2">
    <location>
        <begin position="7"/>
        <end position="26"/>
    </location>
</feature>
<proteinExistence type="predicted"/>
<evidence type="ECO:0000256" key="2">
    <source>
        <dbReference type="SAM" id="Phobius"/>
    </source>
</evidence>
<evidence type="ECO:0000313" key="3">
    <source>
        <dbReference type="EMBL" id="SFJ77831.1"/>
    </source>
</evidence>
<sequence>MILRKQTVWLLTMLAVMVVLSGYYLVKGPQDQMPTSGQQQAVDKQEQISGVVVESKQVDQPQQATPVNAKNENPVATNQPAPADTKASAAQSTPAPQQNVGNAVVPVAETSSEIFQGYKMKREAQLQQQKDEQLAIIGSSDSSAQAVADARTKYEQLSTQESATTNIEEMLKANGYQDAVVFVQNDKVTVIVQKEKLSANEAVDIIAQVKQQLNVPATNVTVQFKTT</sequence>
<feature type="compositionally biased region" description="Low complexity" evidence="1">
    <location>
        <begin position="87"/>
        <end position="98"/>
    </location>
</feature>
<gene>
    <name evidence="3" type="ORF">SAMN05518846_105242</name>
</gene>
<dbReference type="STRING" id="1884381.SAMN05518846_105242"/>
<keyword evidence="4" id="KW-1185">Reference proteome</keyword>